<feature type="compositionally biased region" description="Low complexity" evidence="6">
    <location>
        <begin position="108"/>
        <end position="119"/>
    </location>
</feature>
<keyword evidence="2" id="KW-0813">Transport</keyword>
<evidence type="ECO:0000256" key="1">
    <source>
        <dbReference type="ARBA" id="ARBA00004202"/>
    </source>
</evidence>
<dbReference type="SUPFAM" id="SSF52540">
    <property type="entry name" value="P-loop containing nucleoside triphosphate hydrolases"/>
    <property type="match status" value="1"/>
</dbReference>
<feature type="domain" description="ABC transporter" evidence="7">
    <location>
        <begin position="1"/>
        <end position="111"/>
    </location>
</feature>
<gene>
    <name evidence="8" type="ORF">Prum_071310</name>
</gene>
<protein>
    <recommendedName>
        <fullName evidence="7">ABC transporter domain-containing protein</fullName>
    </recommendedName>
</protein>
<dbReference type="AlphaFoldDB" id="A0A6V8LFU7"/>
<dbReference type="RefSeq" id="WP_246278255.1">
    <property type="nucleotide sequence ID" value="NZ_BAABJB010000034.1"/>
</dbReference>
<dbReference type="InterPro" id="IPR027417">
    <property type="entry name" value="P-loop_NTPase"/>
</dbReference>
<name>A0A6V8LFU7_9ACTN</name>
<comment type="subcellular location">
    <subcellularLocation>
        <location evidence="1">Cell membrane</location>
        <topology evidence="1">Peripheral membrane protein</topology>
    </subcellularLocation>
</comment>
<evidence type="ECO:0000256" key="2">
    <source>
        <dbReference type="ARBA" id="ARBA00022448"/>
    </source>
</evidence>
<evidence type="ECO:0000256" key="5">
    <source>
        <dbReference type="ARBA" id="ARBA00023251"/>
    </source>
</evidence>
<sequence>MSLAIPRGVIYGLLGPNGAGKTTLIRVLATLLRPDSGTALVAGYDVARNPAQVRDRIGLAGQFAAVDDHLAGRENITMIGRLYGLTRREAGTRANQIIERIHLAAAASTSPRASSGPGAVPRHPPGDLDGYHLYHATRAELLRELGHPDQARAADRRALELTANPAEQAVLQQRLTWT</sequence>
<evidence type="ECO:0000313" key="9">
    <source>
        <dbReference type="Proteomes" id="UP000482960"/>
    </source>
</evidence>
<dbReference type="GO" id="GO:0005524">
    <property type="term" value="F:ATP binding"/>
    <property type="evidence" value="ECO:0007669"/>
    <property type="project" value="UniProtKB-KW"/>
</dbReference>
<dbReference type="Proteomes" id="UP000482960">
    <property type="component" value="Unassembled WGS sequence"/>
</dbReference>
<feature type="region of interest" description="Disordered" evidence="6">
    <location>
        <begin position="108"/>
        <end position="128"/>
    </location>
</feature>
<keyword evidence="9" id="KW-1185">Reference proteome</keyword>
<dbReference type="PANTHER" id="PTHR42711">
    <property type="entry name" value="ABC TRANSPORTER ATP-BINDING PROTEIN"/>
    <property type="match status" value="1"/>
</dbReference>
<evidence type="ECO:0000313" key="8">
    <source>
        <dbReference type="EMBL" id="GFJ93489.1"/>
    </source>
</evidence>
<organism evidence="8 9">
    <name type="scientific">Phytohabitans rumicis</name>
    <dbReference type="NCBI Taxonomy" id="1076125"/>
    <lineage>
        <taxon>Bacteria</taxon>
        <taxon>Bacillati</taxon>
        <taxon>Actinomycetota</taxon>
        <taxon>Actinomycetes</taxon>
        <taxon>Micromonosporales</taxon>
        <taxon>Micromonosporaceae</taxon>
    </lineage>
</organism>
<evidence type="ECO:0000256" key="4">
    <source>
        <dbReference type="ARBA" id="ARBA00022840"/>
    </source>
</evidence>
<dbReference type="GO" id="GO:0016887">
    <property type="term" value="F:ATP hydrolysis activity"/>
    <property type="evidence" value="ECO:0007669"/>
    <property type="project" value="InterPro"/>
</dbReference>
<dbReference type="InterPro" id="IPR050763">
    <property type="entry name" value="ABC_transporter_ATP-binding"/>
</dbReference>
<dbReference type="PANTHER" id="PTHR42711:SF19">
    <property type="entry name" value="DOXORUBICIN RESISTANCE ATP-BINDING PROTEIN DRRA"/>
    <property type="match status" value="1"/>
</dbReference>
<evidence type="ECO:0000256" key="3">
    <source>
        <dbReference type="ARBA" id="ARBA00022741"/>
    </source>
</evidence>
<dbReference type="Pfam" id="PF00005">
    <property type="entry name" value="ABC_tran"/>
    <property type="match status" value="1"/>
</dbReference>
<dbReference type="EMBL" id="BLPG01000001">
    <property type="protein sequence ID" value="GFJ93489.1"/>
    <property type="molecule type" value="Genomic_DNA"/>
</dbReference>
<dbReference type="GO" id="GO:0046677">
    <property type="term" value="P:response to antibiotic"/>
    <property type="evidence" value="ECO:0007669"/>
    <property type="project" value="UniProtKB-KW"/>
</dbReference>
<dbReference type="GO" id="GO:0005886">
    <property type="term" value="C:plasma membrane"/>
    <property type="evidence" value="ECO:0007669"/>
    <property type="project" value="UniProtKB-SubCell"/>
</dbReference>
<comment type="caution">
    <text evidence="8">The sequence shown here is derived from an EMBL/GenBank/DDBJ whole genome shotgun (WGS) entry which is preliminary data.</text>
</comment>
<evidence type="ECO:0000256" key="6">
    <source>
        <dbReference type="SAM" id="MobiDB-lite"/>
    </source>
</evidence>
<proteinExistence type="predicted"/>
<evidence type="ECO:0000259" key="7">
    <source>
        <dbReference type="Pfam" id="PF00005"/>
    </source>
</evidence>
<keyword evidence="3" id="KW-0547">Nucleotide-binding</keyword>
<keyword evidence="5" id="KW-0046">Antibiotic resistance</keyword>
<dbReference type="Gene3D" id="3.40.50.300">
    <property type="entry name" value="P-loop containing nucleotide triphosphate hydrolases"/>
    <property type="match status" value="1"/>
</dbReference>
<reference evidence="8 9" key="1">
    <citation type="submission" date="2020-03" db="EMBL/GenBank/DDBJ databases">
        <title>Whole genome shotgun sequence of Phytohabitans rumicis NBRC 108638.</title>
        <authorList>
            <person name="Komaki H."/>
            <person name="Tamura T."/>
        </authorList>
    </citation>
    <scope>NUCLEOTIDE SEQUENCE [LARGE SCALE GENOMIC DNA]</scope>
    <source>
        <strain evidence="8 9">NBRC 108638</strain>
    </source>
</reference>
<reference evidence="8 9" key="2">
    <citation type="submission" date="2020-03" db="EMBL/GenBank/DDBJ databases">
        <authorList>
            <person name="Ichikawa N."/>
            <person name="Kimura A."/>
            <person name="Kitahashi Y."/>
            <person name="Uohara A."/>
        </authorList>
    </citation>
    <scope>NUCLEOTIDE SEQUENCE [LARGE SCALE GENOMIC DNA]</scope>
    <source>
        <strain evidence="8 9">NBRC 108638</strain>
    </source>
</reference>
<dbReference type="InterPro" id="IPR003439">
    <property type="entry name" value="ABC_transporter-like_ATP-bd"/>
</dbReference>
<accession>A0A6V8LFU7</accession>
<keyword evidence="4" id="KW-0067">ATP-binding</keyword>